<name>A0AAP6JGS8_9GAMM</name>
<dbReference type="AlphaFoldDB" id="A0AAP6JGS8"/>
<proteinExistence type="predicted"/>
<evidence type="ECO:0000313" key="5">
    <source>
        <dbReference type="EMBL" id="MEA5446357.1"/>
    </source>
</evidence>
<accession>A0AAP6JGS8</accession>
<feature type="compositionally biased region" description="Low complexity" evidence="2">
    <location>
        <begin position="23"/>
        <end position="47"/>
    </location>
</feature>
<keyword evidence="6" id="KW-1185">Reference proteome</keyword>
<dbReference type="Pfam" id="PF13767">
    <property type="entry name" value="DUF4168"/>
    <property type="match status" value="1"/>
</dbReference>
<evidence type="ECO:0000256" key="3">
    <source>
        <dbReference type="SAM" id="SignalP"/>
    </source>
</evidence>
<feature type="domain" description="DUF4168" evidence="4">
    <location>
        <begin position="51"/>
        <end position="126"/>
    </location>
</feature>
<feature type="region of interest" description="Disordered" evidence="2">
    <location>
        <begin position="23"/>
        <end position="51"/>
    </location>
</feature>
<feature type="signal peptide" evidence="3">
    <location>
        <begin position="1"/>
        <end position="23"/>
    </location>
</feature>
<keyword evidence="1" id="KW-0175">Coiled coil</keyword>
<evidence type="ECO:0000313" key="6">
    <source>
        <dbReference type="Proteomes" id="UP001302316"/>
    </source>
</evidence>
<feature type="coiled-coil region" evidence="1">
    <location>
        <begin position="61"/>
        <end position="88"/>
    </location>
</feature>
<comment type="caution">
    <text evidence="5">The sequence shown here is derived from an EMBL/GenBank/DDBJ whole genome shotgun (WGS) entry which is preliminary data.</text>
</comment>
<dbReference type="EMBL" id="JAYGII010000029">
    <property type="protein sequence ID" value="MEA5446357.1"/>
    <property type="molecule type" value="Genomic_DNA"/>
</dbReference>
<gene>
    <name evidence="5" type="ORF">VCB98_11055</name>
</gene>
<keyword evidence="3" id="KW-0732">Signal</keyword>
<evidence type="ECO:0000256" key="2">
    <source>
        <dbReference type="SAM" id="MobiDB-lite"/>
    </source>
</evidence>
<reference evidence="5 6" key="1">
    <citation type="submission" date="2023-12" db="EMBL/GenBank/DDBJ databases">
        <title>Whole-genome sequencing of halo(alkali)philic microorganisms from hypersaline lakes.</title>
        <authorList>
            <person name="Sorokin D.Y."/>
            <person name="Merkel A.Y."/>
            <person name="Messina E."/>
            <person name="Yakimov M."/>
        </authorList>
    </citation>
    <scope>NUCLEOTIDE SEQUENCE [LARGE SCALE GENOMIC DNA]</scope>
    <source>
        <strain evidence="5 6">AB-CW1</strain>
    </source>
</reference>
<evidence type="ECO:0000259" key="4">
    <source>
        <dbReference type="Pfam" id="PF13767"/>
    </source>
</evidence>
<feature type="chain" id="PRO_5043050436" evidence="3">
    <location>
        <begin position="24"/>
        <end position="136"/>
    </location>
</feature>
<sequence length="136" mass="15210">MKIRTTAFAILTAGFIASPLAMAQGQPPQEQQQQQQQQPMPQQQEAPEVTDDQINAFVDAYIAVNEVREEYTERLQNADDQEHAQELQQEANDAMTSAIADAGLEIEEYQEVAMAVNADSEIREQVTEMLEERGAL</sequence>
<organism evidence="5 6">
    <name type="scientific">Natronospira elongata</name>
    <dbReference type="NCBI Taxonomy" id="3110268"/>
    <lineage>
        <taxon>Bacteria</taxon>
        <taxon>Pseudomonadati</taxon>
        <taxon>Pseudomonadota</taxon>
        <taxon>Gammaproteobacteria</taxon>
        <taxon>Natronospirales</taxon>
        <taxon>Natronospiraceae</taxon>
        <taxon>Natronospira</taxon>
    </lineage>
</organism>
<dbReference type="InterPro" id="IPR025433">
    <property type="entry name" value="DUF4168"/>
</dbReference>
<evidence type="ECO:0000256" key="1">
    <source>
        <dbReference type="SAM" id="Coils"/>
    </source>
</evidence>
<dbReference type="RefSeq" id="WP_346052537.1">
    <property type="nucleotide sequence ID" value="NZ_JAYGII010000029.1"/>
</dbReference>
<protein>
    <submittedName>
        <fullName evidence="5">DUF4168 domain-containing protein</fullName>
    </submittedName>
</protein>
<dbReference type="Proteomes" id="UP001302316">
    <property type="component" value="Unassembled WGS sequence"/>
</dbReference>